<evidence type="ECO:0000256" key="3">
    <source>
        <dbReference type="RuleBase" id="RU000363"/>
    </source>
</evidence>
<proteinExistence type="inferred from homology"/>
<dbReference type="EMBL" id="JAGSMN010000222">
    <property type="protein sequence ID" value="MBR7673554.1"/>
    <property type="molecule type" value="Genomic_DNA"/>
</dbReference>
<keyword evidence="5" id="KW-1185">Reference proteome</keyword>
<dbReference type="PRINTS" id="PR00081">
    <property type="entry name" value="GDHRDH"/>
</dbReference>
<dbReference type="AlphaFoldDB" id="A0A8T4IWD6"/>
<keyword evidence="2" id="KW-0560">Oxidoreductase</keyword>
<gene>
    <name evidence="4" type="ORF">KDA82_11090</name>
</gene>
<dbReference type="Pfam" id="PF00106">
    <property type="entry name" value="adh_short"/>
    <property type="match status" value="1"/>
</dbReference>
<comment type="similarity">
    <text evidence="1 3">Belongs to the short-chain dehydrogenases/reductases (SDR) family.</text>
</comment>
<dbReference type="InterPro" id="IPR020904">
    <property type="entry name" value="Sc_DH/Rdtase_CS"/>
</dbReference>
<dbReference type="InterPro" id="IPR002347">
    <property type="entry name" value="SDR_fam"/>
</dbReference>
<dbReference type="PROSITE" id="PS00061">
    <property type="entry name" value="ADH_SHORT"/>
    <property type="match status" value="1"/>
</dbReference>
<dbReference type="GO" id="GO:0016491">
    <property type="term" value="F:oxidoreductase activity"/>
    <property type="evidence" value="ECO:0007669"/>
    <property type="project" value="UniProtKB-KW"/>
</dbReference>
<organism evidence="4 5">
    <name type="scientific">Streptomyces daliensis</name>
    <dbReference type="NCBI Taxonomy" id="299421"/>
    <lineage>
        <taxon>Bacteria</taxon>
        <taxon>Bacillati</taxon>
        <taxon>Actinomycetota</taxon>
        <taxon>Actinomycetes</taxon>
        <taxon>Kitasatosporales</taxon>
        <taxon>Streptomycetaceae</taxon>
        <taxon>Streptomyces</taxon>
    </lineage>
</organism>
<sequence>MSVKEFRFDGRVAVVTGAGSNPGLGRSYAMLLAARGAKVVVNDLGVGPDGRGQIGSGAQDVVAEILAAGGEAVSDGHSVAERDGARAIIGTALETWGRVDILINNAGIAPFARFHKISDHDIERVVGVHLMGHIWMCRAAWPHMSERGYGRLVNISSGAALVGLPFQSIYAAAKLGVVGLTRALAAEGAAHGIHANVIAPYADTVALQTMLKPHVSEQNRAAGMIPEAVAPVAAWLAHEDCTVSGRLLDTSAGSISEAFLSRTTATEPDPDLNIETVSAAVGRALDRSTGAPYPDGGEFIHDQVK</sequence>
<dbReference type="Proteomes" id="UP000675554">
    <property type="component" value="Unassembled WGS sequence"/>
</dbReference>
<dbReference type="InterPro" id="IPR036291">
    <property type="entry name" value="NAD(P)-bd_dom_sf"/>
</dbReference>
<comment type="caution">
    <text evidence="4">The sequence shown here is derived from an EMBL/GenBank/DDBJ whole genome shotgun (WGS) entry which is preliminary data.</text>
</comment>
<dbReference type="InterPro" id="IPR051687">
    <property type="entry name" value="Peroxisomal_Beta-Oxidation"/>
</dbReference>
<protein>
    <submittedName>
        <fullName evidence="4">SDR family NAD(P)-dependent oxidoreductase</fullName>
    </submittedName>
</protein>
<dbReference type="PANTHER" id="PTHR45024">
    <property type="entry name" value="DEHYDROGENASES, SHORT CHAIN"/>
    <property type="match status" value="1"/>
</dbReference>
<dbReference type="PRINTS" id="PR00080">
    <property type="entry name" value="SDRFAMILY"/>
</dbReference>
<evidence type="ECO:0000313" key="5">
    <source>
        <dbReference type="Proteomes" id="UP000675554"/>
    </source>
</evidence>
<evidence type="ECO:0000313" key="4">
    <source>
        <dbReference type="EMBL" id="MBR7673554.1"/>
    </source>
</evidence>
<evidence type="ECO:0000256" key="1">
    <source>
        <dbReference type="ARBA" id="ARBA00006484"/>
    </source>
</evidence>
<name>A0A8T4IWD6_9ACTN</name>
<evidence type="ECO:0000256" key="2">
    <source>
        <dbReference type="ARBA" id="ARBA00023002"/>
    </source>
</evidence>
<accession>A0A8T4IWD6</accession>
<dbReference type="Gene3D" id="3.40.50.720">
    <property type="entry name" value="NAD(P)-binding Rossmann-like Domain"/>
    <property type="match status" value="2"/>
</dbReference>
<reference evidence="4" key="1">
    <citation type="submission" date="2021-04" db="EMBL/GenBank/DDBJ databases">
        <title>Sequencing of actinobacteria type strains.</title>
        <authorList>
            <person name="Nguyen G.-S."/>
            <person name="Wentzel A."/>
        </authorList>
    </citation>
    <scope>NUCLEOTIDE SEQUENCE</scope>
    <source>
        <strain evidence="4">DSM 42095</strain>
    </source>
</reference>
<dbReference type="PANTHER" id="PTHR45024:SF2">
    <property type="entry name" value="SCP2 DOMAIN-CONTAINING PROTEIN"/>
    <property type="match status" value="1"/>
</dbReference>
<dbReference type="SUPFAM" id="SSF51735">
    <property type="entry name" value="NAD(P)-binding Rossmann-fold domains"/>
    <property type="match status" value="1"/>
</dbReference>